<dbReference type="Proteomes" id="UP000284657">
    <property type="component" value="Unassembled WGS sequence"/>
</dbReference>
<keyword evidence="1" id="KW-0175">Coiled coil</keyword>
<feature type="region of interest" description="Disordered" evidence="2">
    <location>
        <begin position="1"/>
        <end position="25"/>
    </location>
</feature>
<feature type="coiled-coil region" evidence="1">
    <location>
        <begin position="306"/>
        <end position="333"/>
    </location>
</feature>
<evidence type="ECO:0000256" key="2">
    <source>
        <dbReference type="SAM" id="MobiDB-lite"/>
    </source>
</evidence>
<sequence length="651" mass="75261">MMPKDDESVEKKESTPPLSVNKKRKPTYLIQKEQKRALQQRIKELEIQVSFLQNRTNIFEWQMKDRHQIEAEIDNKLLRNSVHQYNLQVLSAQSALSELTHSVNNQCPLDVYIHLERDWAKRTETLRNLKAQQCSDAMELMGKRTRFMTEARECAENAQFVDDAGDLCSIRFDTIPLKGLKTVKDAFDFFQYYVKHTNAKPMNSVYSSSSEHGSDSDNSILHRRFVMSEVEGVVAETNFVMFSERQSSVSGDERVMVINYVDKDDLYPYRSDACIRLDISAVIALKSYRCRVKMAGKEKEKHVIVITRNAEEKSELLEHIKELQNQVAFLQNRTNIVAWQEKDREQIETEINNQVLKSSVRQHQLRVLSAQSALSELTHSVNDRCPLDIYIHLGRDWAKRTETLTDLKAQQCQDAAELMEKRTQFMTEAREHTENAQFVDEAGNFCSIRFDITPLEGLKTVKDAFDVIQFHIKHMDTKPMNSKYTCTSEHGTDNDILHRRLIMSEVDDVVTETNFVMFSERRSGVNRHYVGGEPSKPHDQGVMVMNYVDKDDIYPYRSDTCVRLDISGVMALKSWRRLVKTPQGEEKEEKGVVLTRWMLQKLRHTALPVPTHVLQKMRDRINEPGNAILQAVKDARTPVQLTAKDIPVLGC</sequence>
<accession>A0A3F2RGX4</accession>
<dbReference type="AlphaFoldDB" id="A0A3F2RGX4"/>
<reference evidence="5 6" key="1">
    <citation type="submission" date="2018-07" db="EMBL/GenBank/DDBJ databases">
        <title>Genome sequencing of oomycete isolates from Chile give support for New Zealand origin for Phytophthora kernoviae and make available the first Nothophytophthora sp. genome.</title>
        <authorList>
            <person name="Studholme D.J."/>
            <person name="Sanfuentes E."/>
            <person name="Panda P."/>
            <person name="Hill R."/>
            <person name="Sambles C."/>
            <person name="Grant M."/>
            <person name="Williams N.M."/>
            <person name="Mcdougal R.L."/>
        </authorList>
    </citation>
    <scope>NUCLEOTIDE SEQUENCE [LARGE SCALE GENOMIC DNA]</scope>
    <source>
        <strain evidence="4">Chile6</strain>
        <strain evidence="3">Chile7</strain>
    </source>
</reference>
<evidence type="ECO:0000256" key="1">
    <source>
        <dbReference type="SAM" id="Coils"/>
    </source>
</evidence>
<feature type="compositionally biased region" description="Basic and acidic residues" evidence="2">
    <location>
        <begin position="1"/>
        <end position="14"/>
    </location>
</feature>
<dbReference type="Proteomes" id="UP000277300">
    <property type="component" value="Unassembled WGS sequence"/>
</dbReference>
<gene>
    <name evidence="3" type="ORF">BBJ29_006040</name>
    <name evidence="4" type="ORF">BBP00_00007930</name>
</gene>
<comment type="caution">
    <text evidence="4">The sequence shown here is derived from an EMBL/GenBank/DDBJ whole genome shotgun (WGS) entry which is preliminary data.</text>
</comment>
<evidence type="ECO:0000313" key="4">
    <source>
        <dbReference type="EMBL" id="RLN56579.1"/>
    </source>
</evidence>
<dbReference type="OrthoDB" id="116457at2759"/>
<feature type="coiled-coil region" evidence="1">
    <location>
        <begin position="28"/>
        <end position="55"/>
    </location>
</feature>
<evidence type="ECO:0000313" key="5">
    <source>
        <dbReference type="Proteomes" id="UP000277300"/>
    </source>
</evidence>
<dbReference type="EMBL" id="MBAD02002601">
    <property type="protein sequence ID" value="RLN46107.1"/>
    <property type="molecule type" value="Genomic_DNA"/>
</dbReference>
<evidence type="ECO:0000313" key="6">
    <source>
        <dbReference type="Proteomes" id="UP000284657"/>
    </source>
</evidence>
<name>A0A3F2RGX4_9STRA</name>
<evidence type="ECO:0000313" key="3">
    <source>
        <dbReference type="EMBL" id="RLN46107.1"/>
    </source>
</evidence>
<organism evidence="4 5">
    <name type="scientific">Phytophthora kernoviae</name>
    <dbReference type="NCBI Taxonomy" id="325452"/>
    <lineage>
        <taxon>Eukaryota</taxon>
        <taxon>Sar</taxon>
        <taxon>Stramenopiles</taxon>
        <taxon>Oomycota</taxon>
        <taxon>Peronosporomycetes</taxon>
        <taxon>Peronosporales</taxon>
        <taxon>Peronosporaceae</taxon>
        <taxon>Phytophthora</taxon>
    </lineage>
</organism>
<dbReference type="EMBL" id="MBDO02000357">
    <property type="protein sequence ID" value="RLN56579.1"/>
    <property type="molecule type" value="Genomic_DNA"/>
</dbReference>
<proteinExistence type="predicted"/>
<protein>
    <submittedName>
        <fullName evidence="4">Uncharacterized protein</fullName>
    </submittedName>
</protein>